<keyword evidence="5" id="KW-1185">Reference proteome</keyword>
<dbReference type="InterPro" id="IPR050261">
    <property type="entry name" value="FrsA_esterase"/>
</dbReference>
<dbReference type="SUPFAM" id="SSF53474">
    <property type="entry name" value="alpha/beta-Hydrolases"/>
    <property type="match status" value="1"/>
</dbReference>
<evidence type="ECO:0000256" key="1">
    <source>
        <dbReference type="ARBA" id="ARBA00008645"/>
    </source>
</evidence>
<evidence type="ECO:0000256" key="2">
    <source>
        <dbReference type="ARBA" id="ARBA00022801"/>
    </source>
</evidence>
<evidence type="ECO:0000259" key="3">
    <source>
        <dbReference type="Pfam" id="PF12146"/>
    </source>
</evidence>
<evidence type="ECO:0000313" key="5">
    <source>
        <dbReference type="Proteomes" id="UP000245711"/>
    </source>
</evidence>
<dbReference type="AlphaFoldDB" id="A0A2S2C2M6"/>
<organism evidence="4 5">
    <name type="scientific">Rhodococcus oxybenzonivorans</name>
    <dbReference type="NCBI Taxonomy" id="1990687"/>
    <lineage>
        <taxon>Bacteria</taxon>
        <taxon>Bacillati</taxon>
        <taxon>Actinomycetota</taxon>
        <taxon>Actinomycetes</taxon>
        <taxon>Mycobacteriales</taxon>
        <taxon>Nocardiaceae</taxon>
        <taxon>Rhodococcus</taxon>
    </lineage>
</organism>
<name>A0A2S2C2M6_9NOCA</name>
<dbReference type="PANTHER" id="PTHR22946:SF9">
    <property type="entry name" value="POLYKETIDE TRANSFERASE AF380"/>
    <property type="match status" value="1"/>
</dbReference>
<gene>
    <name evidence="4" type="ORF">CBI38_29900</name>
</gene>
<dbReference type="Proteomes" id="UP000245711">
    <property type="component" value="Chromosome"/>
</dbReference>
<dbReference type="GO" id="GO:0052689">
    <property type="term" value="F:carboxylic ester hydrolase activity"/>
    <property type="evidence" value="ECO:0007669"/>
    <property type="project" value="UniProtKB-ARBA"/>
</dbReference>
<protein>
    <submittedName>
        <fullName evidence="4">Alpha/beta hydrolase</fullName>
    </submittedName>
</protein>
<keyword evidence="2 4" id="KW-0378">Hydrolase</keyword>
<sequence>MRARARVPLDERTVRPAMANKKPYTRHDVLFSSGDSSCAAWLYLPTGVTSPPVVILGHGLGATRDMRLDAFAERFAKAGIAAFAFTYRHFGDSGGHPRQLLSIKKQLADWDSAIAWVKARDGLDSTRIAVWGSSFGGGHAITVASRHPELRAAVAQCPFTDGLASALALGPAASVKASPLIARDLAAKVRRREPVMIPLAGAPGSLALMNAPDALPGYRAIVPTGATFRNEVAARVIPSLVTYRPGRAAQNIDFPILFCISNTDTVTPPAQTLRYARTAPRGEIKTYDAGHFDFYLGEPFEALVSDQIEFLTRHLDAAPVTPSPGRAAPHRR</sequence>
<reference evidence="4 5" key="1">
    <citation type="submission" date="2017-05" db="EMBL/GenBank/DDBJ databases">
        <title>Isolation of Rhodococcus sp. S2-17 biodegrading of BP-3.</title>
        <authorList>
            <person name="Lee Y."/>
            <person name="Kim K.H."/>
            <person name="Chun B.H."/>
            <person name="Jung H.S."/>
            <person name="Jeon C.O."/>
        </authorList>
    </citation>
    <scope>NUCLEOTIDE SEQUENCE [LARGE SCALE GENOMIC DNA]</scope>
    <source>
        <strain evidence="4 5">S2-17</strain>
    </source>
</reference>
<dbReference type="PANTHER" id="PTHR22946">
    <property type="entry name" value="DIENELACTONE HYDROLASE DOMAIN-CONTAINING PROTEIN-RELATED"/>
    <property type="match status" value="1"/>
</dbReference>
<dbReference type="InterPro" id="IPR022742">
    <property type="entry name" value="Hydrolase_4"/>
</dbReference>
<dbReference type="InterPro" id="IPR029058">
    <property type="entry name" value="AB_hydrolase_fold"/>
</dbReference>
<dbReference type="OrthoDB" id="5902829at2"/>
<dbReference type="EMBL" id="CP021354">
    <property type="protein sequence ID" value="AWK75141.1"/>
    <property type="molecule type" value="Genomic_DNA"/>
</dbReference>
<dbReference type="KEGG" id="roz:CBI38_29900"/>
<feature type="domain" description="Serine aminopeptidase S33" evidence="3">
    <location>
        <begin position="53"/>
        <end position="289"/>
    </location>
</feature>
<evidence type="ECO:0000313" key="4">
    <source>
        <dbReference type="EMBL" id="AWK75141.1"/>
    </source>
</evidence>
<dbReference type="Gene3D" id="3.40.50.1820">
    <property type="entry name" value="alpha/beta hydrolase"/>
    <property type="match status" value="1"/>
</dbReference>
<dbReference type="Pfam" id="PF12146">
    <property type="entry name" value="Hydrolase_4"/>
    <property type="match status" value="1"/>
</dbReference>
<accession>A0A2S2C2M6</accession>
<proteinExistence type="inferred from homology"/>
<comment type="similarity">
    <text evidence="1">Belongs to the AB hydrolase superfamily.</text>
</comment>